<dbReference type="PRINTS" id="PR00412">
    <property type="entry name" value="EPOXHYDRLASE"/>
</dbReference>
<organism evidence="6 7">
    <name type="scientific">Actinocorallia herbida</name>
    <dbReference type="NCBI Taxonomy" id="58109"/>
    <lineage>
        <taxon>Bacteria</taxon>
        <taxon>Bacillati</taxon>
        <taxon>Actinomycetota</taxon>
        <taxon>Actinomycetes</taxon>
        <taxon>Streptosporangiales</taxon>
        <taxon>Thermomonosporaceae</taxon>
        <taxon>Actinocorallia</taxon>
    </lineage>
</organism>
<evidence type="ECO:0000256" key="3">
    <source>
        <dbReference type="ARBA" id="ARBA00022801"/>
    </source>
</evidence>
<evidence type="ECO:0000313" key="7">
    <source>
        <dbReference type="Proteomes" id="UP000272400"/>
    </source>
</evidence>
<reference evidence="6 7" key="1">
    <citation type="submission" date="2018-11" db="EMBL/GenBank/DDBJ databases">
        <title>Sequencing the genomes of 1000 actinobacteria strains.</title>
        <authorList>
            <person name="Klenk H.-P."/>
        </authorList>
    </citation>
    <scope>NUCLEOTIDE SEQUENCE [LARGE SCALE GENOMIC DNA]</scope>
    <source>
        <strain evidence="6 7">DSM 44254</strain>
    </source>
</reference>
<keyword evidence="7" id="KW-1185">Reference proteome</keyword>
<proteinExistence type="inferred from homology"/>
<dbReference type="AlphaFoldDB" id="A0A3N1D2J9"/>
<name>A0A3N1D2J9_9ACTN</name>
<dbReference type="Pfam" id="PF06441">
    <property type="entry name" value="EHN"/>
    <property type="match status" value="1"/>
</dbReference>
<feature type="active site" description="Proton acceptor" evidence="4">
    <location>
        <position position="386"/>
    </location>
</feature>
<keyword evidence="2" id="KW-0058">Aromatic hydrocarbons catabolism</keyword>
<feature type="active site" description="Proton donor" evidence="4">
    <location>
        <position position="320"/>
    </location>
</feature>
<evidence type="ECO:0000256" key="2">
    <source>
        <dbReference type="ARBA" id="ARBA00022797"/>
    </source>
</evidence>
<dbReference type="InterPro" id="IPR000639">
    <property type="entry name" value="Epox_hydrolase-like"/>
</dbReference>
<dbReference type="PANTHER" id="PTHR21661:SF35">
    <property type="entry name" value="EPOXIDE HYDROLASE"/>
    <property type="match status" value="1"/>
</dbReference>
<evidence type="ECO:0000256" key="1">
    <source>
        <dbReference type="ARBA" id="ARBA00010088"/>
    </source>
</evidence>
<feature type="active site" description="Nucleophile" evidence="4">
    <location>
        <position position="184"/>
    </location>
</feature>
<evidence type="ECO:0000259" key="5">
    <source>
        <dbReference type="Pfam" id="PF06441"/>
    </source>
</evidence>
<dbReference type="Gene3D" id="3.40.50.1820">
    <property type="entry name" value="alpha/beta hydrolase"/>
    <property type="match status" value="1"/>
</dbReference>
<dbReference type="RefSeq" id="WP_123666998.1">
    <property type="nucleotide sequence ID" value="NZ_RJKE01000001.1"/>
</dbReference>
<dbReference type="InterPro" id="IPR029058">
    <property type="entry name" value="AB_hydrolase_fold"/>
</dbReference>
<dbReference type="GO" id="GO:0097176">
    <property type="term" value="P:epoxide metabolic process"/>
    <property type="evidence" value="ECO:0007669"/>
    <property type="project" value="TreeGrafter"/>
</dbReference>
<dbReference type="EMBL" id="RJKE01000001">
    <property type="protein sequence ID" value="ROO87755.1"/>
    <property type="molecule type" value="Genomic_DNA"/>
</dbReference>
<dbReference type="InterPro" id="IPR016292">
    <property type="entry name" value="Epoxide_hydrolase"/>
</dbReference>
<dbReference type="Proteomes" id="UP000272400">
    <property type="component" value="Unassembled WGS sequence"/>
</dbReference>
<accession>A0A3N1D2J9</accession>
<comment type="similarity">
    <text evidence="1">Belongs to the peptidase S33 family.</text>
</comment>
<feature type="domain" description="Epoxide hydrolase N-terminal" evidence="5">
    <location>
        <begin position="9"/>
        <end position="111"/>
    </location>
</feature>
<comment type="caution">
    <text evidence="6">The sequence shown here is derived from an EMBL/GenBank/DDBJ whole genome shotgun (WGS) entry which is preliminary data.</text>
</comment>
<dbReference type="OrthoDB" id="5171248at2"/>
<dbReference type="GO" id="GO:0004301">
    <property type="term" value="F:epoxide hydrolase activity"/>
    <property type="evidence" value="ECO:0007669"/>
    <property type="project" value="TreeGrafter"/>
</dbReference>
<dbReference type="PANTHER" id="PTHR21661">
    <property type="entry name" value="EPOXIDE HYDROLASE 1-RELATED"/>
    <property type="match status" value="1"/>
</dbReference>
<evidence type="ECO:0000256" key="4">
    <source>
        <dbReference type="PIRSR" id="PIRSR001112-1"/>
    </source>
</evidence>
<protein>
    <submittedName>
        <fullName evidence="6">Microsomal epoxide hydrolase</fullName>
    </submittedName>
</protein>
<evidence type="ECO:0000313" key="6">
    <source>
        <dbReference type="EMBL" id="ROO87755.1"/>
    </source>
</evidence>
<gene>
    <name evidence="6" type="ORF">EDD29_5391</name>
</gene>
<dbReference type="PIRSF" id="PIRSF001112">
    <property type="entry name" value="Epoxide_hydrolase"/>
    <property type="match status" value="1"/>
</dbReference>
<dbReference type="SUPFAM" id="SSF53474">
    <property type="entry name" value="alpha/beta-Hydrolases"/>
    <property type="match status" value="1"/>
</dbReference>
<sequence length="409" mass="46263">MSTRAFPLTPVPVHVSDEVLTDLRNRLERTRYAVDAGNQDWYYGVNGRYLKELVDYWIDDYDWRKAEAEINRYEHYRVEVDGVPVHFMRKPGVGPDPKPMLISHGWPWTFWFASKIIDPLADPGAHGGDPAEAFDVIVPSLPGFGWSTPLPDHPDMNFWKIADVFHQLMTEVLGYEKYAATGSDMGSLVTAQLGHKYADSLYGIHVGSPIPLNMFNGERAWDLTGGKTIPESVPDDIRAGILSVHKRFVAHVAVHSLDSSTLGHALSDSPAGMLAWILERWTNWSDNDGDVENVFTKDEILTHAMIYWVTDSISTSMRLYANANRYPWTPSHDLTPPVQAPTGITLVGYENPPGVTTENRVQDFLNSPRAPWFNHVNVTAHPRGGHFVYWEIPDGWIDDVRRTFRGRTR</sequence>
<keyword evidence="3 6" id="KW-0378">Hydrolase</keyword>
<dbReference type="InterPro" id="IPR010497">
    <property type="entry name" value="Epoxide_hydro_N"/>
</dbReference>